<feature type="compositionally biased region" description="Polar residues" evidence="1">
    <location>
        <begin position="117"/>
        <end position="142"/>
    </location>
</feature>
<evidence type="ECO:0008006" key="4">
    <source>
        <dbReference type="Google" id="ProtNLM"/>
    </source>
</evidence>
<reference evidence="2 3" key="1">
    <citation type="submission" date="2024-04" db="EMBL/GenBank/DDBJ databases">
        <title>genome sequences of Mucor flavus KT1a and Helicostylum pulchrum KT1b strains isolation_sourced from the surface of a dry-aged beef.</title>
        <authorList>
            <person name="Toyotome T."/>
            <person name="Hosono M."/>
            <person name="Torimaru M."/>
            <person name="Fukuda K."/>
            <person name="Mikami N."/>
        </authorList>
    </citation>
    <scope>NUCLEOTIDE SEQUENCE [LARGE SCALE GENOMIC DNA]</scope>
    <source>
        <strain evidence="2 3">KT1b</strain>
    </source>
</reference>
<feature type="region of interest" description="Disordered" evidence="1">
    <location>
        <begin position="117"/>
        <end position="180"/>
    </location>
</feature>
<name>A0ABP9XY74_9FUNG</name>
<feature type="compositionally biased region" description="Low complexity" evidence="1">
    <location>
        <begin position="30"/>
        <end position="39"/>
    </location>
</feature>
<dbReference type="Proteomes" id="UP001476247">
    <property type="component" value="Unassembled WGS sequence"/>
</dbReference>
<evidence type="ECO:0000256" key="1">
    <source>
        <dbReference type="SAM" id="MobiDB-lite"/>
    </source>
</evidence>
<gene>
    <name evidence="2" type="ORF">HPULCUR_005126</name>
</gene>
<dbReference type="EMBL" id="BAABUJ010000013">
    <property type="protein sequence ID" value="GAA5799709.1"/>
    <property type="molecule type" value="Genomic_DNA"/>
</dbReference>
<evidence type="ECO:0000313" key="2">
    <source>
        <dbReference type="EMBL" id="GAA5799709.1"/>
    </source>
</evidence>
<proteinExistence type="predicted"/>
<accession>A0ABP9XY74</accession>
<feature type="region of interest" description="Disordered" evidence="1">
    <location>
        <begin position="20"/>
        <end position="67"/>
    </location>
</feature>
<sequence>MNPWLTIKSASCPLCKHDCSLDLPKSETEQQQQQPSSSPQQPPPPPSYSFFSLRSSQNNSPVSSFGPTIAADRAEEFSRSWMARSLPRNMRRQIHEAAQAAAEANRESVIELPARMTESSALNQSTSIDVPSAQTFDTQDTTSPPPLPPSSSSSSSQRFGNRLRRTLPRFWRSNATEAHA</sequence>
<feature type="compositionally biased region" description="Polar residues" evidence="1">
    <location>
        <begin position="49"/>
        <end position="66"/>
    </location>
</feature>
<keyword evidence="3" id="KW-1185">Reference proteome</keyword>
<organism evidence="2 3">
    <name type="scientific">Helicostylum pulchrum</name>
    <dbReference type="NCBI Taxonomy" id="562976"/>
    <lineage>
        <taxon>Eukaryota</taxon>
        <taxon>Fungi</taxon>
        <taxon>Fungi incertae sedis</taxon>
        <taxon>Mucoromycota</taxon>
        <taxon>Mucoromycotina</taxon>
        <taxon>Mucoromycetes</taxon>
        <taxon>Mucorales</taxon>
        <taxon>Mucorineae</taxon>
        <taxon>Mucoraceae</taxon>
        <taxon>Helicostylum</taxon>
    </lineage>
</organism>
<comment type="caution">
    <text evidence="2">The sequence shown here is derived from an EMBL/GenBank/DDBJ whole genome shotgun (WGS) entry which is preliminary data.</text>
</comment>
<protein>
    <recommendedName>
        <fullName evidence="4">R3H domain-containing protein</fullName>
    </recommendedName>
</protein>
<evidence type="ECO:0000313" key="3">
    <source>
        <dbReference type="Proteomes" id="UP001476247"/>
    </source>
</evidence>